<organism evidence="1 2">
    <name type="scientific">Hassallia byssoidea VB512170</name>
    <dbReference type="NCBI Taxonomy" id="1304833"/>
    <lineage>
        <taxon>Bacteria</taxon>
        <taxon>Bacillati</taxon>
        <taxon>Cyanobacteriota</taxon>
        <taxon>Cyanophyceae</taxon>
        <taxon>Nostocales</taxon>
        <taxon>Tolypothrichaceae</taxon>
        <taxon>Hassallia</taxon>
    </lineage>
</organism>
<dbReference type="EMBL" id="JTCM02000024">
    <property type="protein sequence ID" value="NEU73507.1"/>
    <property type="molecule type" value="Genomic_DNA"/>
</dbReference>
<dbReference type="PROSITE" id="PS00018">
    <property type="entry name" value="EF_HAND_1"/>
    <property type="match status" value="1"/>
</dbReference>
<comment type="caution">
    <text evidence="1">The sequence shown here is derived from an EMBL/GenBank/DDBJ whole genome shotgun (WGS) entry which is preliminary data.</text>
</comment>
<dbReference type="InterPro" id="IPR018247">
    <property type="entry name" value="EF_Hand_1_Ca_BS"/>
</dbReference>
<accession>A0A846H776</accession>
<evidence type="ECO:0008006" key="3">
    <source>
        <dbReference type="Google" id="ProtNLM"/>
    </source>
</evidence>
<gene>
    <name evidence="1" type="ORF">PI95_013260</name>
</gene>
<evidence type="ECO:0000313" key="1">
    <source>
        <dbReference type="EMBL" id="NEU73507.1"/>
    </source>
</evidence>
<keyword evidence="2" id="KW-1185">Reference proteome</keyword>
<proteinExistence type="predicted"/>
<name>A0A846H776_9CYAN</name>
<dbReference type="AlphaFoldDB" id="A0A846H776"/>
<protein>
    <recommendedName>
        <fullName evidence="3">EF-hand domain-containing protein</fullName>
    </recommendedName>
</protein>
<evidence type="ECO:0000313" key="2">
    <source>
        <dbReference type="Proteomes" id="UP000031549"/>
    </source>
</evidence>
<dbReference type="RefSeq" id="WP_236117053.1">
    <property type="nucleotide sequence ID" value="NZ_JTCM02000024.1"/>
</dbReference>
<dbReference type="Proteomes" id="UP000031549">
    <property type="component" value="Unassembled WGS sequence"/>
</dbReference>
<sequence>MKTFRDAVRYEKDLNRRISRKVITSARREQPALDGGSIPGHSLFTGTIVDGFNWGKADLDGNGIITSSELGLFVQQKVGQASESKQTPDFGSFHLDDRGEMVISLRNQSFDALKARAFSALQNGNFTTFKELVEQVISIKPSSPEALYLEYRLRLIENNLNRVSEIIDELVKLNPEEGTIPLSYNDVWKIQAQLSCWKPVLAIPELEFPLEVTLLVGETEEELEEAKEQTIGESNGYFIEYEKRFQFSINNSTKEPVHIYMIEIHANGWFEPSPLWDDEDVMWNGLLPGETKLSYPFIQIGSVGISEIRLFASPKRLRFFLFPPSFGSRSVFVEHIESDDLEKVSMKAIRYTMTKNSLSVNK</sequence>
<reference evidence="1 2" key="1">
    <citation type="journal article" date="2015" name="Genome Announc.">
        <title>Draft Genome Sequence of Cyanobacterium Hassallia byssoidea Strain VB512170, Isolated from Monuments in India.</title>
        <authorList>
            <person name="Singh D."/>
            <person name="Chandrababunaidu M.M."/>
            <person name="Panda A."/>
            <person name="Sen D."/>
            <person name="Bhattacharyya S."/>
            <person name="Adhikary S.P."/>
            <person name="Tripathy S."/>
        </authorList>
    </citation>
    <scope>NUCLEOTIDE SEQUENCE [LARGE SCALE GENOMIC DNA]</scope>
    <source>
        <strain evidence="1 2">VB512170</strain>
    </source>
</reference>